<name>A0ABR7PX72_9BURK</name>
<dbReference type="Proteomes" id="UP000736373">
    <property type="component" value="Unassembled WGS sequence"/>
</dbReference>
<comment type="caution">
    <text evidence="1">The sequence shown here is derived from an EMBL/GenBank/DDBJ whole genome shotgun (WGS) entry which is preliminary data.</text>
</comment>
<evidence type="ECO:0000313" key="2">
    <source>
        <dbReference type="Proteomes" id="UP000736373"/>
    </source>
</evidence>
<keyword evidence="2" id="KW-1185">Reference proteome</keyword>
<sequence length="75" mass="8399">MLFVEKDAGAVPRGLAMAIMDQVLDFVAISFESERIVLDNPISDLVSYYKDFGYEELRRQGGRESPALFRAAGVR</sequence>
<accession>A0ABR7PX72</accession>
<protein>
    <recommendedName>
        <fullName evidence="3">N-acetyltransferase domain-containing protein</fullName>
    </recommendedName>
</protein>
<gene>
    <name evidence="1" type="ORF">F6X42_30945</name>
</gene>
<dbReference type="EMBL" id="VZQQ01000040">
    <property type="protein sequence ID" value="MBC8750841.1"/>
    <property type="molecule type" value="Genomic_DNA"/>
</dbReference>
<evidence type="ECO:0008006" key="3">
    <source>
        <dbReference type="Google" id="ProtNLM"/>
    </source>
</evidence>
<proteinExistence type="predicted"/>
<organism evidence="1 2">
    <name type="scientific">Paraburkholderia podalyriae</name>
    <dbReference type="NCBI Taxonomy" id="1938811"/>
    <lineage>
        <taxon>Bacteria</taxon>
        <taxon>Pseudomonadati</taxon>
        <taxon>Pseudomonadota</taxon>
        <taxon>Betaproteobacteria</taxon>
        <taxon>Burkholderiales</taxon>
        <taxon>Burkholderiaceae</taxon>
        <taxon>Paraburkholderia</taxon>
    </lineage>
</organism>
<evidence type="ECO:0000313" key="1">
    <source>
        <dbReference type="EMBL" id="MBC8750841.1"/>
    </source>
</evidence>
<reference evidence="1 2" key="1">
    <citation type="submission" date="2019-09" db="EMBL/GenBank/DDBJ databases">
        <title>Paraburkholderia podalyriae sp. nov., A South African Podalyria-associated rhizobium.</title>
        <authorList>
            <person name="Mavima L."/>
            <person name="Beukes C.W."/>
            <person name="Palmer M."/>
            <person name="De Meyer S.E."/>
            <person name="James E.K."/>
            <person name="Maluk M."/>
            <person name="Avontuur J.R."/>
            <person name="Chan W.Y."/>
            <person name="Venter S.N."/>
            <person name="Steenkamp E.T."/>
        </authorList>
    </citation>
    <scope>NUCLEOTIDE SEQUENCE [LARGE SCALE GENOMIC DNA]</scope>
    <source>
        <strain evidence="1 2">WC7.3b</strain>
    </source>
</reference>